<dbReference type="InterPro" id="IPR029277">
    <property type="entry name" value="SVWC_dom"/>
</dbReference>
<organism evidence="6">
    <name type="scientific">Drosophila melanogaster</name>
    <name type="common">Fruit fly</name>
    <dbReference type="NCBI Taxonomy" id="7227"/>
    <lineage>
        <taxon>Eukaryota</taxon>
        <taxon>Metazoa</taxon>
        <taxon>Ecdysozoa</taxon>
        <taxon>Arthropoda</taxon>
        <taxon>Hexapoda</taxon>
        <taxon>Insecta</taxon>
        <taxon>Pterygota</taxon>
        <taxon>Neoptera</taxon>
        <taxon>Endopterygota</taxon>
        <taxon>Diptera</taxon>
        <taxon>Brachycera</taxon>
        <taxon>Muscomorpha</taxon>
        <taxon>Ephydroidea</taxon>
        <taxon>Drosophilidae</taxon>
        <taxon>Drosophila</taxon>
        <taxon>Sophophora</taxon>
    </lineage>
</organism>
<dbReference type="SMART" id="SM01318">
    <property type="entry name" value="SVWC"/>
    <property type="match status" value="1"/>
</dbReference>
<keyword evidence="2" id="KW-0964">Secreted</keyword>
<name>Q6IH73_DROME</name>
<evidence type="ECO:0000256" key="4">
    <source>
        <dbReference type="SAM" id="SignalP"/>
    </source>
</evidence>
<dbReference type="EMBL" id="BK003543">
    <property type="protein sequence ID" value="DAA03742.1"/>
    <property type="molecule type" value="Genomic_DNA"/>
</dbReference>
<reference evidence="6" key="1">
    <citation type="journal article" date="2003" name="Genome Biol.">
        <title>An integrated gene annotation and transcriptional profiling approach towards the full gene content of the Drosophila genome.</title>
        <authorList>
            <person name="Hild M."/>
            <person name="Beckmann B."/>
            <person name="Haas S.A."/>
            <person name="Koch B."/>
            <person name="Solovyev V."/>
            <person name="Busold C."/>
            <person name="Fellenberg K."/>
            <person name="Boutros M."/>
            <person name="Vingron M."/>
            <person name="Sauer F."/>
            <person name="Hoheisel J.D."/>
            <person name="Paro R."/>
        </authorList>
    </citation>
    <scope>NUCLEOTIDE SEQUENCE</scope>
</reference>
<dbReference type="GO" id="GO:0005576">
    <property type="term" value="C:extracellular region"/>
    <property type="evidence" value="ECO:0007669"/>
    <property type="project" value="UniProtKB-SubCell"/>
</dbReference>
<dbReference type="Pfam" id="PF15430">
    <property type="entry name" value="SVWC"/>
    <property type="match status" value="1"/>
</dbReference>
<evidence type="ECO:0000256" key="1">
    <source>
        <dbReference type="ARBA" id="ARBA00004613"/>
    </source>
</evidence>
<evidence type="ECO:0000256" key="2">
    <source>
        <dbReference type="ARBA" id="ARBA00022525"/>
    </source>
</evidence>
<accession>Q6IH73</accession>
<evidence type="ECO:0000256" key="3">
    <source>
        <dbReference type="SAM" id="MobiDB-lite"/>
    </source>
</evidence>
<dbReference type="AlphaFoldDB" id="Q6IH73"/>
<keyword evidence="4" id="KW-0732">Signal</keyword>
<evidence type="ECO:0000313" key="6">
    <source>
        <dbReference type="EMBL" id="DAA03742.1"/>
    </source>
</evidence>
<proteinExistence type="predicted"/>
<evidence type="ECO:0000259" key="5">
    <source>
        <dbReference type="SMART" id="SM01318"/>
    </source>
</evidence>
<gene>
    <name evidence="6" type="ORF">HDC03087</name>
</gene>
<feature type="region of interest" description="Disordered" evidence="3">
    <location>
        <begin position="164"/>
        <end position="185"/>
    </location>
</feature>
<feature type="signal peptide" evidence="4">
    <location>
        <begin position="1"/>
        <end position="21"/>
    </location>
</feature>
<feature type="domain" description="Single" evidence="5">
    <location>
        <begin position="94"/>
        <end position="158"/>
    </location>
</feature>
<comment type="subcellular location">
    <subcellularLocation>
        <location evidence="1">Secreted</location>
    </subcellularLocation>
</comment>
<protein>
    <submittedName>
        <fullName evidence="6">HDC03087</fullName>
    </submittedName>
</protein>
<sequence length="185" mass="20700">MMTVVVMMMMMLLLLNLLCHGKIPLQAKRKVDGLLQVTATLMAASPPPWNIFCSNSASSSSSMRKIKSRQETRSGDAEYPGQCYPIHVRVGKKKQYDVFALQPGEEVSDPNTCGVQVCMNSEGLTHVYYCPRTLPSSGCQDDKAMDLLLKFPECCWTCATSRDCDEDQSFPSYPYPPEIRDDQPE</sequence>
<feature type="chain" id="PRO_5004274511" evidence="4">
    <location>
        <begin position="22"/>
        <end position="185"/>
    </location>
</feature>